<feature type="non-terminal residue" evidence="2">
    <location>
        <position position="400"/>
    </location>
</feature>
<keyword evidence="3" id="KW-1185">Reference proteome</keyword>
<gene>
    <name evidence="2" type="ORF">Tco_0771893</name>
</gene>
<evidence type="ECO:0000256" key="1">
    <source>
        <dbReference type="SAM" id="MobiDB-lite"/>
    </source>
</evidence>
<accession>A0ABQ4ZJA5</accession>
<reference evidence="2" key="1">
    <citation type="journal article" date="2022" name="Int. J. Mol. Sci.">
        <title>Draft Genome of Tanacetum Coccineum: Genomic Comparison of Closely Related Tanacetum-Family Plants.</title>
        <authorList>
            <person name="Yamashiro T."/>
            <person name="Shiraishi A."/>
            <person name="Nakayama K."/>
            <person name="Satake H."/>
        </authorList>
    </citation>
    <scope>NUCLEOTIDE SEQUENCE</scope>
</reference>
<dbReference type="EMBL" id="BQNB010011337">
    <property type="protein sequence ID" value="GJS89257.1"/>
    <property type="molecule type" value="Genomic_DNA"/>
</dbReference>
<protein>
    <submittedName>
        <fullName evidence="2">Uncharacterized protein</fullName>
    </submittedName>
</protein>
<comment type="caution">
    <text evidence="2">The sequence shown here is derived from an EMBL/GenBank/DDBJ whole genome shotgun (WGS) entry which is preliminary data.</text>
</comment>
<feature type="region of interest" description="Disordered" evidence="1">
    <location>
        <begin position="1"/>
        <end position="37"/>
    </location>
</feature>
<evidence type="ECO:0000313" key="3">
    <source>
        <dbReference type="Proteomes" id="UP001151760"/>
    </source>
</evidence>
<name>A0ABQ4ZJA5_9ASTR</name>
<dbReference type="Proteomes" id="UP001151760">
    <property type="component" value="Unassembled WGS sequence"/>
</dbReference>
<organism evidence="2 3">
    <name type="scientific">Tanacetum coccineum</name>
    <dbReference type="NCBI Taxonomy" id="301880"/>
    <lineage>
        <taxon>Eukaryota</taxon>
        <taxon>Viridiplantae</taxon>
        <taxon>Streptophyta</taxon>
        <taxon>Embryophyta</taxon>
        <taxon>Tracheophyta</taxon>
        <taxon>Spermatophyta</taxon>
        <taxon>Magnoliopsida</taxon>
        <taxon>eudicotyledons</taxon>
        <taxon>Gunneridae</taxon>
        <taxon>Pentapetalae</taxon>
        <taxon>asterids</taxon>
        <taxon>campanulids</taxon>
        <taxon>Asterales</taxon>
        <taxon>Asteraceae</taxon>
        <taxon>Asteroideae</taxon>
        <taxon>Anthemideae</taxon>
        <taxon>Anthemidinae</taxon>
        <taxon>Tanacetum</taxon>
    </lineage>
</organism>
<proteinExistence type="predicted"/>
<reference evidence="2" key="2">
    <citation type="submission" date="2022-01" db="EMBL/GenBank/DDBJ databases">
        <authorList>
            <person name="Yamashiro T."/>
            <person name="Shiraishi A."/>
            <person name="Satake H."/>
            <person name="Nakayama K."/>
        </authorList>
    </citation>
    <scope>NUCLEOTIDE SEQUENCE</scope>
</reference>
<evidence type="ECO:0000313" key="2">
    <source>
        <dbReference type="EMBL" id="GJS89257.1"/>
    </source>
</evidence>
<sequence length="400" mass="45957">MSDEESLMSEQGTIDNTDAPDTPNLEPHDEGMSSDDDVDEWFVTEMQMKTSEIDTVLEASSMASNDTVEEDSRTVENVLVKIDKFVFSWDFIVIDMPGILGEMMTLDKPFLATIHAQINVFNGEISFGIGEDRAKFDVNGNSHHSNITLKNVYMATKKESFNPLEIKDDLFSYEFPTCLRFEQNTRIHTNSDTETIDSPSNMQETSERCADHQQDNKRDTLRWHVCKTVRVFYDNGSGKDYGIWPTCNPDLSFCSGYKAVYGKGEHGMLKQWVCFRDHERRNAKGSCMKFAYFLHDHVITTALHLDNIHCPTPPLSHNSPHDDWHTKNHTTYNIGSSSDQSMPITTRVKIEHTSIANSDRENVFNEWVLDSFDVEADYAKMFANPYSRRLDEYKRIFINE</sequence>
<dbReference type="PANTHER" id="PTHR33067">
    <property type="entry name" value="RNA-DIRECTED DNA POLYMERASE-RELATED"/>
    <property type="match status" value="1"/>
</dbReference>